<proteinExistence type="predicted"/>
<feature type="compositionally biased region" description="Gly residues" evidence="1">
    <location>
        <begin position="437"/>
        <end position="457"/>
    </location>
</feature>
<evidence type="ECO:0008006" key="5">
    <source>
        <dbReference type="Google" id="ProtNLM"/>
    </source>
</evidence>
<evidence type="ECO:0000256" key="2">
    <source>
        <dbReference type="SAM" id="Phobius"/>
    </source>
</evidence>
<protein>
    <recommendedName>
        <fullName evidence="5">Methyl-accepting chemotaxis protein</fullName>
    </recommendedName>
</protein>
<keyword evidence="2" id="KW-0812">Transmembrane</keyword>
<comment type="caution">
    <text evidence="3">The sequence shown here is derived from an EMBL/GenBank/DDBJ whole genome shotgun (WGS) entry which is preliminary data.</text>
</comment>
<feature type="region of interest" description="Disordered" evidence="1">
    <location>
        <begin position="413"/>
        <end position="467"/>
    </location>
</feature>
<dbReference type="RefSeq" id="WP_344530388.1">
    <property type="nucleotide sequence ID" value="NZ_BAAAPE010000011.1"/>
</dbReference>
<dbReference type="EMBL" id="BAAAPE010000011">
    <property type="protein sequence ID" value="GAA2082253.1"/>
    <property type="molecule type" value="Genomic_DNA"/>
</dbReference>
<gene>
    <name evidence="3" type="ORF">GCM10009801_41850</name>
</gene>
<name>A0ABP5HML2_9ACTN</name>
<feature type="transmembrane region" description="Helical" evidence="2">
    <location>
        <begin position="174"/>
        <end position="191"/>
    </location>
</feature>
<dbReference type="Proteomes" id="UP001500016">
    <property type="component" value="Unassembled WGS sequence"/>
</dbReference>
<reference evidence="4" key="1">
    <citation type="journal article" date="2019" name="Int. J. Syst. Evol. Microbiol.">
        <title>The Global Catalogue of Microorganisms (GCM) 10K type strain sequencing project: providing services to taxonomists for standard genome sequencing and annotation.</title>
        <authorList>
            <consortium name="The Broad Institute Genomics Platform"/>
            <consortium name="The Broad Institute Genome Sequencing Center for Infectious Disease"/>
            <person name="Wu L."/>
            <person name="Ma J."/>
        </authorList>
    </citation>
    <scope>NUCLEOTIDE SEQUENCE [LARGE SCALE GENOMIC DNA]</scope>
    <source>
        <strain evidence="4">JCM 15478</strain>
    </source>
</reference>
<organism evidence="3 4">
    <name type="scientific">Streptomyces albiaxialis</name>
    <dbReference type="NCBI Taxonomy" id="329523"/>
    <lineage>
        <taxon>Bacteria</taxon>
        <taxon>Bacillati</taxon>
        <taxon>Actinomycetota</taxon>
        <taxon>Actinomycetes</taxon>
        <taxon>Kitasatosporales</taxon>
        <taxon>Streptomycetaceae</taxon>
        <taxon>Streptomyces</taxon>
    </lineage>
</organism>
<accession>A0ABP5HML2</accession>
<keyword evidence="2" id="KW-0472">Membrane</keyword>
<evidence type="ECO:0000313" key="3">
    <source>
        <dbReference type="EMBL" id="GAA2082253.1"/>
    </source>
</evidence>
<feature type="transmembrane region" description="Helical" evidence="2">
    <location>
        <begin position="111"/>
        <end position="131"/>
    </location>
</feature>
<sequence>MPQAALLDKDELARELRDLADTPSLALRGSELHSLAEDVAQEKDLDRWAEVDLLQAFARPESLAEAPRDTSGRPGLVRRIAALPRTRPWQAQGVPRWLRDELRERSVRDGLLEAVLGMLVFVPLLITWIGLREAVRAYGDLSAEHSEQATRPFLQLWQSGFGGHLSPIGRFENVALTAAMLIFLLVVLSGWHSRVRSRAEHDEAARHAKREHDLGRLASTLTRVQMLVSAHRKASPQQFVAELSKAARRMERLAAKADDSHQALVTTGQAAQQATAALESAVNRLGDELPKLGDATTRIEDAVRLGHQAGADASRSSADAAKDLAVRLKAAGDTVEAALTTLTAAQQTLVAKSESVADATDRASRALVDSTGRTGDAIEGMRQATERWDAAAAHWQDAAQRLDEGLRGLGIVRPPAPRAGNGEWHAGASSSAPAGEWHGGAPGGGPPRGGAQHGGPPYGRPQEGADQ</sequence>
<keyword evidence="2" id="KW-1133">Transmembrane helix</keyword>
<evidence type="ECO:0000256" key="1">
    <source>
        <dbReference type="SAM" id="MobiDB-lite"/>
    </source>
</evidence>
<keyword evidence="4" id="KW-1185">Reference proteome</keyword>
<evidence type="ECO:0000313" key="4">
    <source>
        <dbReference type="Proteomes" id="UP001500016"/>
    </source>
</evidence>